<dbReference type="Proteomes" id="UP000275846">
    <property type="component" value="Unassembled WGS sequence"/>
</dbReference>
<protein>
    <submittedName>
        <fullName evidence="5">PDZ domain-containing protein</fullName>
    </submittedName>
</protein>
<dbReference type="WBParaSite" id="SSLN_0000619001-mRNA-1">
    <property type="protein sequence ID" value="SSLN_0000619001-mRNA-1"/>
    <property type="gene ID" value="SSLN_0000619001"/>
</dbReference>
<evidence type="ECO:0000259" key="2">
    <source>
        <dbReference type="PROSITE" id="PS50106"/>
    </source>
</evidence>
<feature type="region of interest" description="Disordered" evidence="1">
    <location>
        <begin position="276"/>
        <end position="304"/>
    </location>
</feature>
<reference evidence="3 4" key="2">
    <citation type="submission" date="2018-11" db="EMBL/GenBank/DDBJ databases">
        <authorList>
            <consortium name="Pathogen Informatics"/>
        </authorList>
    </citation>
    <scope>NUCLEOTIDE SEQUENCE [LARGE SCALE GENOMIC DNA]</scope>
    <source>
        <strain evidence="3 4">NST_G2</strain>
    </source>
</reference>
<sequence>MTRANVFSQNVLLQRNSPNEKFGLTLVYRPSCAESNTTEVYVGEIEEGSVSQRSGLISTGDRIVKINDQEIESREHVIELFAECCQNAKISLMRPRRNGSYRPMPSTNYPLLGGISPLIKEADLRSDFRGRGSDPKMTPNAYAHLPDQDSGMGRTTDESVRTTESSEPEGESDPGCKLANATDNLNWTALTTEGFLGTDHGPRECSDSHSGAQNGNQNEASISSQKKDLLDAELVRLSHLMQSLALHCSNLAYVKRLYSNAVQHTRQQRQEVPFPVAVRPPDVSPDPAVPTTPASAFLPPRCTPRMGTRREAGGAVGGLPRASKASSEGWFHPAASTGSNLAGETAQASNCEKTSRAETCPTSSSASAMALPSLSDGQHICVATTITPSDLATSLPTLANCTTPAAVDLAADSSGLSSCLSMIRAPSSIWSLPEPTGPFSEESLLPRLRGPSPRFAFPRTGSTSANASPAQVKITNHRVANRSGERVGQVKVSADGLKNGDSNNSLIGSNLKSLSGQGSCSGESSHGFYPRQHPNSFIKHGCLSTTPCLSSGGHQYSSNLASLPQSPQHPPSLPPYNVSHSDVPLAKIRGGECQSPPCLPPPLPYPPPQPIPSASSSFWQPRHLHPSGPAPAFPFPPPLGLHPYELYDHFFLRAAHPSAVNDQRHVSTEQDSLKEDCKYSDVLSNIYETPYAYADMVNTTKGNVGNDFTGGVTAVASGANEQMSSLYNFPVGVLSHHWHEGHAVGAPSLLGVGNPGYTHHQSGRTPIAGDVTSPATPGPLMEWVVKKRNDGTRYITRRPIRQSTRTRSRHQTEDRCGLTTDDDAQSELKFGRYWNRVERKKHIEKAKAERRRKPDTAVVDESTEQAYEPTNSKSTSRSQNSTGRCLISLTTV</sequence>
<evidence type="ECO:0000313" key="5">
    <source>
        <dbReference type="WBParaSite" id="SSLN_0000619001-mRNA-1"/>
    </source>
</evidence>
<dbReference type="InterPro" id="IPR051971">
    <property type="entry name" value="E3_ubiquitin-PDZ_ligase"/>
</dbReference>
<accession>A0A183SP49</accession>
<feature type="region of interest" description="Disordered" evidence="1">
    <location>
        <begin position="797"/>
        <end position="820"/>
    </location>
</feature>
<feature type="region of interest" description="Disordered" evidence="1">
    <location>
        <begin position="127"/>
        <end position="180"/>
    </location>
</feature>
<dbReference type="SMART" id="SM00228">
    <property type="entry name" value="PDZ"/>
    <property type="match status" value="1"/>
</dbReference>
<proteinExistence type="predicted"/>
<reference evidence="5" key="1">
    <citation type="submission" date="2016-06" db="UniProtKB">
        <authorList>
            <consortium name="WormBaseParasite"/>
        </authorList>
    </citation>
    <scope>IDENTIFICATION</scope>
</reference>
<keyword evidence="4" id="KW-1185">Reference proteome</keyword>
<dbReference type="InterPro" id="IPR001478">
    <property type="entry name" value="PDZ"/>
</dbReference>
<feature type="compositionally biased region" description="Polar residues" evidence="1">
    <location>
        <begin position="208"/>
        <end position="224"/>
    </location>
</feature>
<evidence type="ECO:0000313" key="3">
    <source>
        <dbReference type="EMBL" id="VDL92382.1"/>
    </source>
</evidence>
<feature type="region of interest" description="Disordered" evidence="1">
    <location>
        <begin position="845"/>
        <end position="892"/>
    </location>
</feature>
<dbReference type="InterPro" id="IPR036034">
    <property type="entry name" value="PDZ_sf"/>
</dbReference>
<feature type="region of interest" description="Disordered" evidence="1">
    <location>
        <begin position="193"/>
        <end position="224"/>
    </location>
</feature>
<feature type="region of interest" description="Disordered" evidence="1">
    <location>
        <begin position="559"/>
        <end position="581"/>
    </location>
</feature>
<evidence type="ECO:0000313" key="4">
    <source>
        <dbReference type="Proteomes" id="UP000275846"/>
    </source>
</evidence>
<dbReference type="PROSITE" id="PS50106">
    <property type="entry name" value="PDZ"/>
    <property type="match status" value="1"/>
</dbReference>
<feature type="compositionally biased region" description="Basic residues" evidence="1">
    <location>
        <begin position="797"/>
        <end position="809"/>
    </location>
</feature>
<feature type="region of interest" description="Disordered" evidence="1">
    <location>
        <begin position="311"/>
        <end position="330"/>
    </location>
</feature>
<evidence type="ECO:0000256" key="1">
    <source>
        <dbReference type="SAM" id="MobiDB-lite"/>
    </source>
</evidence>
<feature type="domain" description="PDZ" evidence="2">
    <location>
        <begin position="10"/>
        <end position="96"/>
    </location>
</feature>
<dbReference type="STRING" id="70667.A0A183SP49"/>
<dbReference type="AlphaFoldDB" id="A0A183SP49"/>
<dbReference type="Pfam" id="PF00595">
    <property type="entry name" value="PDZ"/>
    <property type="match status" value="1"/>
</dbReference>
<feature type="compositionally biased region" description="Polar residues" evidence="1">
    <location>
        <begin position="864"/>
        <end position="892"/>
    </location>
</feature>
<dbReference type="SUPFAM" id="SSF50156">
    <property type="entry name" value="PDZ domain-like"/>
    <property type="match status" value="1"/>
</dbReference>
<dbReference type="OrthoDB" id="6270329at2759"/>
<dbReference type="PANTHER" id="PTHR15545:SF8">
    <property type="entry name" value="SLO-INTERACTING PROTEIN 1"/>
    <property type="match status" value="1"/>
</dbReference>
<dbReference type="EMBL" id="UYSU01033494">
    <property type="protein sequence ID" value="VDL92382.1"/>
    <property type="molecule type" value="Genomic_DNA"/>
</dbReference>
<gene>
    <name evidence="3" type="ORF">SSLN_LOCUS5997</name>
</gene>
<dbReference type="PANTHER" id="PTHR15545">
    <property type="entry name" value="PDZ DOMAIN CONTAINING RING FINGER PROTEIN 3, 4"/>
    <property type="match status" value="1"/>
</dbReference>
<organism evidence="5">
    <name type="scientific">Schistocephalus solidus</name>
    <name type="common">Tapeworm</name>
    <dbReference type="NCBI Taxonomy" id="70667"/>
    <lineage>
        <taxon>Eukaryota</taxon>
        <taxon>Metazoa</taxon>
        <taxon>Spiralia</taxon>
        <taxon>Lophotrochozoa</taxon>
        <taxon>Platyhelminthes</taxon>
        <taxon>Cestoda</taxon>
        <taxon>Eucestoda</taxon>
        <taxon>Diphyllobothriidea</taxon>
        <taxon>Diphyllobothriidae</taxon>
        <taxon>Schistocephalus</taxon>
    </lineage>
</organism>
<dbReference type="Gene3D" id="2.30.42.10">
    <property type="match status" value="1"/>
</dbReference>
<name>A0A183SP49_SCHSO</name>